<dbReference type="Gene3D" id="3.20.20.80">
    <property type="entry name" value="Glycosidases"/>
    <property type="match status" value="1"/>
</dbReference>
<evidence type="ECO:0000313" key="2">
    <source>
        <dbReference type="EMBL" id="OZJ04079.1"/>
    </source>
</evidence>
<evidence type="ECO:0008006" key="4">
    <source>
        <dbReference type="Google" id="ProtNLM"/>
    </source>
</evidence>
<proteinExistence type="predicted"/>
<sequence length="408" mass="45189">MKLPFLLGSLLLPLVSQGVIASSPPGDVVGKVVAGYQGWFSIKQDTNDPNHAWTHWGDGTTNHVGVEVWPDVREYANTYQWDVNATLGNGKNATLFDSYDTQTVDLHFSWMKKYGIDVAAVQRFGTDALGPNTKDHVNGVAHKAQAAAEKYGRKFYIMWDISGWTNFTTDLPADFLNTVKNFTSSPAYARQNGKPVVNVWGLGLLDRPGTPSQALSVIKFLKDQGLYVILGVPTLWLTQADSKLTGFLPVYTAADMISPWTVGRYNGTDGAAAYQVQLKYDLAYCKEHGIDYQPVVFPGMSWTNWTPGALKNMIPRLHGEFLWQQFVNLRLLGIPNAYIAMFDEYNEGTAIAKAAEDKSMIPTNQYFLTLDADGVHVSSDFYLRVAGDGGRLLKHQIPFKAKVPTSFT</sequence>
<feature type="chain" id="PRO_5012221501" description="Xylosidase/arabinosidase" evidence="1">
    <location>
        <begin position="22"/>
        <end position="408"/>
    </location>
</feature>
<comment type="caution">
    <text evidence="2">The sequence shown here is derived from an EMBL/GenBank/DDBJ whole genome shotgun (WGS) entry which is preliminary data.</text>
</comment>
<keyword evidence="3" id="KW-1185">Reference proteome</keyword>
<dbReference type="Proteomes" id="UP000242875">
    <property type="component" value="Unassembled WGS sequence"/>
</dbReference>
<accession>A0A261Y0C9</accession>
<feature type="signal peptide" evidence="1">
    <location>
        <begin position="1"/>
        <end position="21"/>
    </location>
</feature>
<evidence type="ECO:0000313" key="3">
    <source>
        <dbReference type="Proteomes" id="UP000242875"/>
    </source>
</evidence>
<gene>
    <name evidence="2" type="ORF">BZG36_03387</name>
</gene>
<dbReference type="EMBL" id="MVBO01000054">
    <property type="protein sequence ID" value="OZJ04079.1"/>
    <property type="molecule type" value="Genomic_DNA"/>
</dbReference>
<keyword evidence="1" id="KW-0732">Signal</keyword>
<dbReference type="AlphaFoldDB" id="A0A261Y0C9"/>
<dbReference type="CDD" id="cd11576">
    <property type="entry name" value="GH99_GH71_like_2"/>
    <property type="match status" value="1"/>
</dbReference>
<dbReference type="OrthoDB" id="2589715at2759"/>
<reference evidence="2 3" key="1">
    <citation type="journal article" date="2017" name="Mycologia">
        <title>Bifiguratus adelaidae, gen. et sp. nov., a new member of Mucoromycotina in endophytic and soil-dwelling habitats.</title>
        <authorList>
            <person name="Torres-Cruz T.J."/>
            <person name="Billingsley Tobias T.L."/>
            <person name="Almatruk M."/>
            <person name="Hesse C."/>
            <person name="Kuske C.R."/>
            <person name="Desiro A."/>
            <person name="Benucci G.M."/>
            <person name="Bonito G."/>
            <person name="Stajich J.E."/>
            <person name="Dunlap C."/>
            <person name="Arnold A.E."/>
            <person name="Porras-Alfaro A."/>
        </authorList>
    </citation>
    <scope>NUCLEOTIDE SEQUENCE [LARGE SCALE GENOMIC DNA]</scope>
    <source>
        <strain evidence="2 3">AZ0501</strain>
    </source>
</reference>
<protein>
    <recommendedName>
        <fullName evidence="4">Xylosidase/arabinosidase</fullName>
    </recommendedName>
</protein>
<organism evidence="2 3">
    <name type="scientific">Bifiguratus adelaidae</name>
    <dbReference type="NCBI Taxonomy" id="1938954"/>
    <lineage>
        <taxon>Eukaryota</taxon>
        <taxon>Fungi</taxon>
        <taxon>Fungi incertae sedis</taxon>
        <taxon>Mucoromycota</taxon>
        <taxon>Mucoromycotina</taxon>
        <taxon>Endogonomycetes</taxon>
        <taxon>Endogonales</taxon>
        <taxon>Endogonales incertae sedis</taxon>
        <taxon>Bifiguratus</taxon>
    </lineage>
</organism>
<name>A0A261Y0C9_9FUNG</name>
<evidence type="ECO:0000256" key="1">
    <source>
        <dbReference type="SAM" id="SignalP"/>
    </source>
</evidence>